<reference evidence="4 5" key="1">
    <citation type="submission" date="2020-07" db="EMBL/GenBank/DDBJ databases">
        <title>Sequencing the genomes of 1000 actinobacteria strains.</title>
        <authorList>
            <person name="Klenk H.-P."/>
        </authorList>
    </citation>
    <scope>NUCLEOTIDE SEQUENCE [LARGE SCALE GENOMIC DNA]</scope>
    <source>
        <strain evidence="4 5">DSM 15475</strain>
    </source>
</reference>
<dbReference type="EMBL" id="JACCFY010000001">
    <property type="protein sequence ID" value="NYJ79486.1"/>
    <property type="molecule type" value="Genomic_DNA"/>
</dbReference>
<dbReference type="InterPro" id="IPR051675">
    <property type="entry name" value="Endo/Exo/Phosphatase_dom_1"/>
</dbReference>
<dbReference type="SUPFAM" id="SSF47781">
    <property type="entry name" value="RuvA domain 2-like"/>
    <property type="match status" value="1"/>
</dbReference>
<feature type="compositionally biased region" description="Basic and acidic residues" evidence="1">
    <location>
        <begin position="12"/>
        <end position="27"/>
    </location>
</feature>
<dbReference type="RefSeq" id="WP_179542699.1">
    <property type="nucleotide sequence ID" value="NZ_BAAALL010000001.1"/>
</dbReference>
<sequence length="276" mass="28305">MEDPGLWDEEPVLSRRERLRREREAAHQRPVRTRLRITAAAALVAALLAWLLVSWATSSPSSSEPLPEAPELSGSDDGGPRPRETPPDGTAPAGTPDEASDGEGGSTVGPGEDEAPVLVVHVAGAVREPGVVELPSGSRIHDALEAAGGAVEGAALEALNLAAEAVDGSLIHVPTQEEVDAGGPPPIWPQDGAGQDPAGQDPSDGFPGDGAEEAPVNLNESDAGQLEQLPGIGPALAERIVDHRSDQGPFGSLEELAGVRGIGPAILEDIAGQVTW</sequence>
<feature type="region of interest" description="Disordered" evidence="1">
    <location>
        <begin position="176"/>
        <end position="216"/>
    </location>
</feature>
<keyword evidence="2" id="KW-0472">Membrane</keyword>
<feature type="region of interest" description="Disordered" evidence="1">
    <location>
        <begin position="58"/>
        <end position="113"/>
    </location>
</feature>
<evidence type="ECO:0000313" key="4">
    <source>
        <dbReference type="EMBL" id="NYJ79486.1"/>
    </source>
</evidence>
<dbReference type="Pfam" id="PF10531">
    <property type="entry name" value="SLBB"/>
    <property type="match status" value="1"/>
</dbReference>
<accession>A0A7Z0GQL0</accession>
<dbReference type="SUPFAM" id="SSF142984">
    <property type="entry name" value="Nqo1 middle domain-like"/>
    <property type="match status" value="1"/>
</dbReference>
<dbReference type="Proteomes" id="UP000535437">
    <property type="component" value="Unassembled WGS sequence"/>
</dbReference>
<dbReference type="InterPro" id="IPR019554">
    <property type="entry name" value="Soluble_ligand-bd"/>
</dbReference>
<comment type="caution">
    <text evidence="4">The sequence shown here is derived from an EMBL/GenBank/DDBJ whole genome shotgun (WGS) entry which is preliminary data.</text>
</comment>
<dbReference type="AlphaFoldDB" id="A0A7Z0GQL0"/>
<keyword evidence="2" id="KW-0812">Transmembrane</keyword>
<feature type="compositionally biased region" description="Acidic residues" evidence="1">
    <location>
        <begin position="1"/>
        <end position="11"/>
    </location>
</feature>
<evidence type="ECO:0000313" key="5">
    <source>
        <dbReference type="Proteomes" id="UP000535437"/>
    </source>
</evidence>
<gene>
    <name evidence="4" type="ORF">HNR09_002897</name>
</gene>
<name>A0A7Z0GQL0_9MICC</name>
<keyword evidence="5" id="KW-1185">Reference proteome</keyword>
<dbReference type="Pfam" id="PF12836">
    <property type="entry name" value="HHH_3"/>
    <property type="match status" value="1"/>
</dbReference>
<dbReference type="InterPro" id="IPR003583">
    <property type="entry name" value="Hlx-hairpin-Hlx_DNA-bd_motif"/>
</dbReference>
<organism evidence="4 5">
    <name type="scientific">Nesterenkonia xinjiangensis</name>
    <dbReference type="NCBI Taxonomy" id="225327"/>
    <lineage>
        <taxon>Bacteria</taxon>
        <taxon>Bacillati</taxon>
        <taxon>Actinomycetota</taxon>
        <taxon>Actinomycetes</taxon>
        <taxon>Micrococcales</taxon>
        <taxon>Micrococcaceae</taxon>
        <taxon>Nesterenkonia</taxon>
    </lineage>
</organism>
<feature type="compositionally biased region" description="Low complexity" evidence="1">
    <location>
        <begin position="87"/>
        <end position="97"/>
    </location>
</feature>
<dbReference type="GO" id="GO:0006281">
    <property type="term" value="P:DNA repair"/>
    <property type="evidence" value="ECO:0007669"/>
    <property type="project" value="InterPro"/>
</dbReference>
<feature type="transmembrane region" description="Helical" evidence="2">
    <location>
        <begin position="37"/>
        <end position="56"/>
    </location>
</feature>
<dbReference type="Gene3D" id="1.10.150.320">
    <property type="entry name" value="Photosystem II 12 kDa extrinsic protein"/>
    <property type="match status" value="1"/>
</dbReference>
<dbReference type="SMART" id="SM00278">
    <property type="entry name" value="HhH1"/>
    <property type="match status" value="2"/>
</dbReference>
<protein>
    <submittedName>
        <fullName evidence="4">Competence protein ComEA</fullName>
    </submittedName>
</protein>
<feature type="region of interest" description="Disordered" evidence="1">
    <location>
        <begin position="1"/>
        <end position="30"/>
    </location>
</feature>
<dbReference type="InterPro" id="IPR010994">
    <property type="entry name" value="RuvA_2-like"/>
</dbReference>
<evidence type="ECO:0000256" key="2">
    <source>
        <dbReference type="SAM" id="Phobius"/>
    </source>
</evidence>
<dbReference type="PANTHER" id="PTHR21180:SF32">
    <property type="entry name" value="ENDONUCLEASE_EXONUCLEASE_PHOSPHATASE FAMILY DOMAIN-CONTAINING PROTEIN 1"/>
    <property type="match status" value="1"/>
</dbReference>
<dbReference type="Gene3D" id="3.10.560.10">
    <property type="entry name" value="Outer membrane lipoprotein wza domain like"/>
    <property type="match status" value="1"/>
</dbReference>
<proteinExistence type="predicted"/>
<evidence type="ECO:0000256" key="1">
    <source>
        <dbReference type="SAM" id="MobiDB-lite"/>
    </source>
</evidence>
<dbReference type="GO" id="GO:0015627">
    <property type="term" value="C:type II protein secretion system complex"/>
    <property type="evidence" value="ECO:0007669"/>
    <property type="project" value="TreeGrafter"/>
</dbReference>
<keyword evidence="2" id="KW-1133">Transmembrane helix</keyword>
<dbReference type="GO" id="GO:0003677">
    <property type="term" value="F:DNA binding"/>
    <property type="evidence" value="ECO:0007669"/>
    <property type="project" value="InterPro"/>
</dbReference>
<dbReference type="GO" id="GO:0015628">
    <property type="term" value="P:protein secretion by the type II secretion system"/>
    <property type="evidence" value="ECO:0007669"/>
    <property type="project" value="TreeGrafter"/>
</dbReference>
<evidence type="ECO:0000259" key="3">
    <source>
        <dbReference type="SMART" id="SM00278"/>
    </source>
</evidence>
<feature type="domain" description="Helix-hairpin-helix DNA-binding motif class 1" evidence="3">
    <location>
        <begin position="224"/>
        <end position="243"/>
    </location>
</feature>
<dbReference type="PANTHER" id="PTHR21180">
    <property type="entry name" value="ENDONUCLEASE/EXONUCLEASE/PHOSPHATASE FAMILY DOMAIN-CONTAINING PROTEIN 1"/>
    <property type="match status" value="1"/>
</dbReference>
<feature type="domain" description="Helix-hairpin-helix DNA-binding motif class 1" evidence="3">
    <location>
        <begin position="254"/>
        <end position="273"/>
    </location>
</feature>
<feature type="compositionally biased region" description="Low complexity" evidence="1">
    <location>
        <begin position="58"/>
        <end position="75"/>
    </location>
</feature>